<proteinExistence type="predicted"/>
<comment type="caution">
    <text evidence="1">The sequence shown here is derived from an EMBL/GenBank/DDBJ whole genome shotgun (WGS) entry which is preliminary data.</text>
</comment>
<evidence type="ECO:0000313" key="2">
    <source>
        <dbReference type="Proteomes" id="UP000036471"/>
    </source>
</evidence>
<evidence type="ECO:0000313" key="1">
    <source>
        <dbReference type="EMBL" id="KMO13846.1"/>
    </source>
</evidence>
<keyword evidence="2" id="KW-1185">Reference proteome</keyword>
<dbReference type="Proteomes" id="UP000036471">
    <property type="component" value="Unassembled WGS sequence"/>
</dbReference>
<accession>A0ABR5GVQ5</accession>
<name>A0ABR5GVQ5_9HYPH</name>
<sequence>GARPVWLTAWSRADRAPLLVEIQVAFPPGDRRRWPPLLIALEAGP</sequence>
<dbReference type="EMBL" id="JTHG01000309">
    <property type="protein sequence ID" value="KMO13846.1"/>
    <property type="molecule type" value="Genomic_DNA"/>
</dbReference>
<reference evidence="1 2" key="1">
    <citation type="submission" date="2014-11" db="EMBL/GenBank/DDBJ databases">
        <title>Comparative genomics of Methylobacterium species.</title>
        <authorList>
            <person name="Chaudhry V."/>
            <person name="Patil P.B."/>
        </authorList>
    </citation>
    <scope>NUCLEOTIDE SEQUENCE [LARGE SCALE GENOMIC DNA]</scope>
    <source>
        <strain evidence="1 2">SE3.6</strain>
    </source>
</reference>
<organism evidence="1 2">
    <name type="scientific">Methylobacterium indicum</name>
    <dbReference type="NCBI Taxonomy" id="1775910"/>
    <lineage>
        <taxon>Bacteria</taxon>
        <taxon>Pseudomonadati</taxon>
        <taxon>Pseudomonadota</taxon>
        <taxon>Alphaproteobacteria</taxon>
        <taxon>Hyphomicrobiales</taxon>
        <taxon>Methylobacteriaceae</taxon>
        <taxon>Methylobacterium</taxon>
    </lineage>
</organism>
<gene>
    <name evidence="1" type="ORF">QR79_26570</name>
</gene>
<protein>
    <submittedName>
        <fullName evidence="1">General secretion pathway protein GspJ</fullName>
    </submittedName>
</protein>
<feature type="non-terminal residue" evidence="1">
    <location>
        <position position="1"/>
    </location>
</feature>